<gene>
    <name evidence="1" type="ORF">AU467_33860</name>
</gene>
<name>A0A101KM74_RHILI</name>
<reference evidence="1 2" key="1">
    <citation type="submission" date="2015-12" db="EMBL/GenBank/DDBJ databases">
        <title>Draft genome sequence of Mesorhizobium sp. UFLA 01-765, a multitolerant efficient symbiont and plant-growth promoting strain isolated from Zn-mining soil using Leucaena leucocephala as a trap plant.</title>
        <authorList>
            <person name="Rangel W.M."/>
            <person name="Thijs S."/>
            <person name="Longatti S.M."/>
            <person name="Moreira F.M."/>
            <person name="Weyens N."/>
            <person name="Vangronsveld J."/>
            <person name="Van Hamme J.D."/>
            <person name="Bottos E.M."/>
            <person name="Rineau F."/>
        </authorList>
    </citation>
    <scope>NUCLEOTIDE SEQUENCE [LARGE SCALE GENOMIC DNA]</scope>
    <source>
        <strain evidence="1 2">UFLA 01-765</strain>
    </source>
</reference>
<dbReference type="InterPro" id="IPR052924">
    <property type="entry name" value="OsmC/Ohr_hydroprdx_reductase"/>
</dbReference>
<dbReference type="InterPro" id="IPR036102">
    <property type="entry name" value="OsmC/Ohrsf"/>
</dbReference>
<dbReference type="PANTHER" id="PTHR35368">
    <property type="entry name" value="HYDROPEROXIDE REDUCTASE"/>
    <property type="match status" value="1"/>
</dbReference>
<protein>
    <submittedName>
        <fullName evidence="1">Osmotically inducible protein C</fullName>
    </submittedName>
</protein>
<comment type="caution">
    <text evidence="1">The sequence shown here is derived from an EMBL/GenBank/DDBJ whole genome shotgun (WGS) entry which is preliminary data.</text>
</comment>
<dbReference type="EMBL" id="LPWA01000170">
    <property type="protein sequence ID" value="KUM23374.1"/>
    <property type="molecule type" value="Genomic_DNA"/>
</dbReference>
<evidence type="ECO:0000313" key="1">
    <source>
        <dbReference type="EMBL" id="KUM23374.1"/>
    </source>
</evidence>
<dbReference type="SUPFAM" id="SSF82784">
    <property type="entry name" value="OsmC-like"/>
    <property type="match status" value="1"/>
</dbReference>
<dbReference type="Gene3D" id="3.30.300.20">
    <property type="match status" value="1"/>
</dbReference>
<organism evidence="1 2">
    <name type="scientific">Rhizobium loti</name>
    <name type="common">Mesorhizobium loti</name>
    <dbReference type="NCBI Taxonomy" id="381"/>
    <lineage>
        <taxon>Bacteria</taxon>
        <taxon>Pseudomonadati</taxon>
        <taxon>Pseudomonadota</taxon>
        <taxon>Alphaproteobacteria</taxon>
        <taxon>Hyphomicrobiales</taxon>
        <taxon>Phyllobacteriaceae</taxon>
        <taxon>Mesorhizobium</taxon>
    </lineage>
</organism>
<dbReference type="InterPro" id="IPR003718">
    <property type="entry name" value="OsmC/Ohr_fam"/>
</dbReference>
<accession>A0A101KM74</accession>
<sequence length="197" mass="21212">MQPNTKPANTKPARLPLNGVDTPNLMATINFVAGQPELAKFQFRAHNEWIEGTHSKSVMHGFFGAGQEQKHEKPYYADSDHPAILCGADNAPTPVEWLLHGLASCLMAGVANIAAARGIKLTKVKCSVDGDIDLRGILGISDEVRNGFQNIQVSFEVEGDAPAEKLTQLVEQARARSAVFDVLTKGVPVTVGIKTIQ</sequence>
<dbReference type="InterPro" id="IPR015946">
    <property type="entry name" value="KH_dom-like_a/b"/>
</dbReference>
<evidence type="ECO:0000313" key="2">
    <source>
        <dbReference type="Proteomes" id="UP000053176"/>
    </source>
</evidence>
<dbReference type="OrthoDB" id="9811389at2"/>
<dbReference type="PANTHER" id="PTHR35368:SF1">
    <property type="entry name" value="HYDROPEROXIDE REDUCTASE"/>
    <property type="match status" value="1"/>
</dbReference>
<dbReference type="Proteomes" id="UP000053176">
    <property type="component" value="Unassembled WGS sequence"/>
</dbReference>
<dbReference type="AlphaFoldDB" id="A0A101KM74"/>
<proteinExistence type="predicted"/>
<dbReference type="Pfam" id="PF02566">
    <property type="entry name" value="OsmC"/>
    <property type="match status" value="1"/>
</dbReference>